<dbReference type="PANTHER" id="PTHR11895">
    <property type="entry name" value="TRANSAMIDASE"/>
    <property type="match status" value="1"/>
</dbReference>
<dbReference type="InterPro" id="IPR000120">
    <property type="entry name" value="Amidase"/>
</dbReference>
<dbReference type="PANTHER" id="PTHR11895:SF7">
    <property type="entry name" value="GLUTAMYL-TRNA(GLN) AMIDOTRANSFERASE SUBUNIT A, MITOCHONDRIAL"/>
    <property type="match status" value="1"/>
</dbReference>
<comment type="catalytic activity">
    <reaction evidence="1">
        <text>a monocarboxylic acid amide + H2O = a monocarboxylate + NH4(+)</text>
        <dbReference type="Rhea" id="RHEA:12020"/>
        <dbReference type="ChEBI" id="CHEBI:15377"/>
        <dbReference type="ChEBI" id="CHEBI:28938"/>
        <dbReference type="ChEBI" id="CHEBI:35757"/>
        <dbReference type="ChEBI" id="CHEBI:83628"/>
        <dbReference type="EC" id="3.5.1.4"/>
    </reaction>
</comment>
<dbReference type="InterPro" id="IPR023631">
    <property type="entry name" value="Amidase_dom"/>
</dbReference>
<dbReference type="Pfam" id="PF01425">
    <property type="entry name" value="Amidase"/>
    <property type="match status" value="1"/>
</dbReference>
<comment type="similarity">
    <text evidence="2">Belongs to the amidase family.</text>
</comment>
<evidence type="ECO:0000256" key="2">
    <source>
        <dbReference type="ARBA" id="ARBA00009199"/>
    </source>
</evidence>
<accession>A0A4R3ZUG1</accession>
<dbReference type="GO" id="GO:0004040">
    <property type="term" value="F:amidase activity"/>
    <property type="evidence" value="ECO:0007669"/>
    <property type="project" value="UniProtKB-EC"/>
</dbReference>
<feature type="region of interest" description="Disordered" evidence="4">
    <location>
        <begin position="1"/>
        <end position="23"/>
    </location>
</feature>
<evidence type="ECO:0000313" key="6">
    <source>
        <dbReference type="EMBL" id="TCW24076.1"/>
    </source>
</evidence>
<protein>
    <recommendedName>
        <fullName evidence="3">amidase</fullName>
        <ecNumber evidence="3">3.5.1.4</ecNumber>
    </recommendedName>
</protein>
<evidence type="ECO:0000256" key="1">
    <source>
        <dbReference type="ARBA" id="ARBA00001311"/>
    </source>
</evidence>
<dbReference type="EMBL" id="SMCX01000008">
    <property type="protein sequence ID" value="TCW24076.1"/>
    <property type="molecule type" value="Genomic_DNA"/>
</dbReference>
<dbReference type="EC" id="3.5.1.4" evidence="3"/>
<evidence type="ECO:0000259" key="5">
    <source>
        <dbReference type="Pfam" id="PF01425"/>
    </source>
</evidence>
<evidence type="ECO:0000256" key="4">
    <source>
        <dbReference type="SAM" id="MobiDB-lite"/>
    </source>
</evidence>
<feature type="domain" description="Amidase" evidence="5">
    <location>
        <begin position="120"/>
        <end position="466"/>
    </location>
</feature>
<dbReference type="SUPFAM" id="SSF75304">
    <property type="entry name" value="Amidase signature (AS) enzymes"/>
    <property type="match status" value="1"/>
</dbReference>
<feature type="compositionally biased region" description="Polar residues" evidence="4">
    <location>
        <begin position="1"/>
        <end position="11"/>
    </location>
</feature>
<evidence type="ECO:0000256" key="3">
    <source>
        <dbReference type="ARBA" id="ARBA00012922"/>
    </source>
</evidence>
<dbReference type="InterPro" id="IPR036928">
    <property type="entry name" value="AS_sf"/>
</dbReference>
<comment type="caution">
    <text evidence="6">The sequence shown here is derived from an EMBL/GenBank/DDBJ whole genome shotgun (WGS) entry which is preliminary data.</text>
</comment>
<sequence length="488" mass="50154">MHPTSSVSPQATRRHRHPTPMIATGAHPRRRTIGAVTTDPSSATATAEAVRTGATGALETLDAAFDRVDDLNPSLRAFTTLLRADGRAAGAAVDAGTPEARARLPLAGVPLAIKSTVTLDNPVVTPLLAAGAVPVGVTAAPQLCTWGMTDSDAHGITRNPRDTSLSAGGSSGGSAAAVASGMVPLAVGDDGMGSLRIPAAACGIVTIKPGPGVVPTRLSGDNWGGLAESGPLGRTVGDVALALSVMAGRPELARTGPVPGGTRVGLSVASPIRLGRDLVRVHAPWVRAAREAASLLRAEGLVVVDTSLPSPRDPILYLARWTSAVARAAEEENLPLSAMERRTRHHALLGRTVFRRGGAGDGDTRWNRGVRALRADVERAMDSAGVDVWLTPALADVPPEATDWHRRSWGRSLWASMRFSPFTPLANVLGWPALSVPCGSTTTPAGRALPTSVQLVGRPGSETTLLALAAVIERAGVGVRTPGEAGAS</sequence>
<organism evidence="6 7">
    <name type="scientific">Dietzia cinnamea</name>
    <dbReference type="NCBI Taxonomy" id="321318"/>
    <lineage>
        <taxon>Bacteria</taxon>
        <taxon>Bacillati</taxon>
        <taxon>Actinomycetota</taxon>
        <taxon>Actinomycetes</taxon>
        <taxon>Mycobacteriales</taxon>
        <taxon>Dietziaceae</taxon>
        <taxon>Dietzia</taxon>
    </lineage>
</organism>
<name>A0A4R3ZUG1_9ACTN</name>
<evidence type="ECO:0000313" key="7">
    <source>
        <dbReference type="Proteomes" id="UP000295805"/>
    </source>
</evidence>
<proteinExistence type="inferred from homology"/>
<dbReference type="AlphaFoldDB" id="A0A4R3ZUG1"/>
<reference evidence="6 7" key="1">
    <citation type="submission" date="2019-03" db="EMBL/GenBank/DDBJ databases">
        <title>Root nodule microbial communities of legume samples collected from USA, Mexico and Botswana.</title>
        <authorList>
            <person name="Hirsch A."/>
        </authorList>
    </citation>
    <scope>NUCLEOTIDE SEQUENCE [LARGE SCALE GENOMIC DNA]</scope>
    <source>
        <strain evidence="6 7">55</strain>
    </source>
</reference>
<dbReference type="Proteomes" id="UP000295805">
    <property type="component" value="Unassembled WGS sequence"/>
</dbReference>
<gene>
    <name evidence="6" type="ORF">EDD19_10812</name>
</gene>
<dbReference type="Gene3D" id="3.90.1300.10">
    <property type="entry name" value="Amidase signature (AS) domain"/>
    <property type="match status" value="1"/>
</dbReference>